<dbReference type="OrthoDB" id="9917478at2"/>
<organism evidence="1 2">
    <name type="scientific">Bellilinea caldifistulae</name>
    <dbReference type="NCBI Taxonomy" id="360411"/>
    <lineage>
        <taxon>Bacteria</taxon>
        <taxon>Bacillati</taxon>
        <taxon>Chloroflexota</taxon>
        <taxon>Anaerolineae</taxon>
        <taxon>Anaerolineales</taxon>
        <taxon>Anaerolineaceae</taxon>
        <taxon>Bellilinea</taxon>
    </lineage>
</organism>
<proteinExistence type="predicted"/>
<name>A0A0P6X6J4_9CHLR</name>
<evidence type="ECO:0000313" key="1">
    <source>
        <dbReference type="EMBL" id="KPL74979.1"/>
    </source>
</evidence>
<sequence length="117" mass="13118">MRKLELTAEGVTVWLTIRHATVSDAMQRGMLAAKAAETDYPSDVEQAVAVMIYPRCIACAQGEIEQNGERKSIEHLTPLEFCALPYEIGEAWLEAVLEENPGWSLQPLEEQDNEKKD</sequence>
<keyword evidence="2" id="KW-1185">Reference proteome</keyword>
<dbReference type="STRING" id="360411.AC812_10725"/>
<comment type="caution">
    <text evidence="1">The sequence shown here is derived from an EMBL/GenBank/DDBJ whole genome shotgun (WGS) entry which is preliminary data.</text>
</comment>
<dbReference type="Proteomes" id="UP000050514">
    <property type="component" value="Unassembled WGS sequence"/>
</dbReference>
<accession>A0A0P6X6J4</accession>
<protein>
    <submittedName>
        <fullName evidence="1">Uncharacterized protein</fullName>
    </submittedName>
</protein>
<dbReference type="AlphaFoldDB" id="A0A0P6X6J4"/>
<dbReference type="RefSeq" id="WP_061916040.1">
    <property type="nucleotide sequence ID" value="NZ_DF967971.1"/>
</dbReference>
<dbReference type="EMBL" id="LGHJ01000016">
    <property type="protein sequence ID" value="KPL74979.1"/>
    <property type="molecule type" value="Genomic_DNA"/>
</dbReference>
<gene>
    <name evidence="1" type="ORF">AC812_10725</name>
</gene>
<reference evidence="1 2" key="1">
    <citation type="submission" date="2015-07" db="EMBL/GenBank/DDBJ databases">
        <title>Draft genome of Bellilinea caldifistulae DSM 17877.</title>
        <authorList>
            <person name="Hemp J."/>
            <person name="Ward L.M."/>
            <person name="Pace L.A."/>
            <person name="Fischer W.W."/>
        </authorList>
    </citation>
    <scope>NUCLEOTIDE SEQUENCE [LARGE SCALE GENOMIC DNA]</scope>
    <source>
        <strain evidence="1 2">GOMI-1</strain>
    </source>
</reference>
<evidence type="ECO:0000313" key="2">
    <source>
        <dbReference type="Proteomes" id="UP000050514"/>
    </source>
</evidence>